<keyword evidence="2" id="KW-0813">Transport</keyword>
<evidence type="ECO:0000256" key="6">
    <source>
        <dbReference type="ARBA" id="ARBA00023136"/>
    </source>
</evidence>
<feature type="transmembrane region" description="Helical" evidence="7">
    <location>
        <begin position="264"/>
        <end position="284"/>
    </location>
</feature>
<feature type="domain" description="Major facilitator superfamily (MFS) profile" evidence="8">
    <location>
        <begin position="11"/>
        <end position="487"/>
    </location>
</feature>
<dbReference type="GO" id="GO:0005886">
    <property type="term" value="C:plasma membrane"/>
    <property type="evidence" value="ECO:0007669"/>
    <property type="project" value="UniProtKB-SubCell"/>
</dbReference>
<sequence>MILRKTNVGLVTVAIFVATFMTAVEGTIVTTAMPTIVGSLHGIELMNWVFSIYLLTSAMLTPIYGKLTDKIGRKPVFMVGTLLFIIGSALCGMSFNMQTLILARALQGMGAGALMPVSLTLLADLYPIEQRTKVMGYNSTMWGIASVIGPLAGGLIVDTVGWHWIFFINVPIGLVQLFLVFMSLHEEKRARETKKMDLFGSVVLMLVLLSLLAGFQLLSDQGLGWLVMSCFIASVLFFVLFIWVEKRAEDPIITFSLFKNPLFVGVNLIAALVSGILMGVDVYIPMWMQGVLGLAAGIGGLVLAPISLFWVVGTNVASKMMAKQSIQKVVMLGLLAILVTTIGLFFAPMGIGVWYFVLLMFIFGIGMGMVIVSTTVTAQQVVPKSHLGEATSFNTLVRTIGQTVMVAVFGLIFNFMTNQELDKQDLAGRTDLLNQFVNPKTAHQVASRLHEILRKVLYEGLHAAFFVAILLAVISMVCVKIYIRHQVKLSELEEYNI</sequence>
<dbReference type="FunFam" id="1.20.1720.10:FF:000004">
    <property type="entry name" value="EmrB/QacA family drug resistance transporter"/>
    <property type="match status" value="1"/>
</dbReference>
<evidence type="ECO:0000259" key="8">
    <source>
        <dbReference type="PROSITE" id="PS50850"/>
    </source>
</evidence>
<feature type="transmembrane region" description="Helical" evidence="7">
    <location>
        <begin position="353"/>
        <end position="376"/>
    </location>
</feature>
<dbReference type="InterPro" id="IPR011701">
    <property type="entry name" value="MFS"/>
</dbReference>
<dbReference type="PANTHER" id="PTHR23501">
    <property type="entry name" value="MAJOR FACILITATOR SUPERFAMILY"/>
    <property type="match status" value="1"/>
</dbReference>
<comment type="subcellular location">
    <subcellularLocation>
        <location evidence="1">Cell membrane</location>
        <topology evidence="1">Multi-pass membrane protein</topology>
    </subcellularLocation>
</comment>
<evidence type="ECO:0000256" key="1">
    <source>
        <dbReference type="ARBA" id="ARBA00004651"/>
    </source>
</evidence>
<dbReference type="EMBL" id="NFLC01000006">
    <property type="protein sequence ID" value="OUQ10916.1"/>
    <property type="molecule type" value="Genomic_DNA"/>
</dbReference>
<dbReference type="InterPro" id="IPR020846">
    <property type="entry name" value="MFS_dom"/>
</dbReference>
<feature type="transmembrane region" description="Helical" evidence="7">
    <location>
        <begin position="135"/>
        <end position="156"/>
    </location>
</feature>
<gene>
    <name evidence="9" type="ORF">B5E88_04270</name>
</gene>
<protein>
    <submittedName>
        <fullName evidence="9">MFS transporter</fullName>
    </submittedName>
</protein>
<evidence type="ECO:0000256" key="5">
    <source>
        <dbReference type="ARBA" id="ARBA00022989"/>
    </source>
</evidence>
<reference evidence="10" key="1">
    <citation type="submission" date="2017-04" db="EMBL/GenBank/DDBJ databases">
        <title>Function of individual gut microbiota members based on whole genome sequencing of pure cultures obtained from chicken caecum.</title>
        <authorList>
            <person name="Medvecky M."/>
            <person name="Cejkova D."/>
            <person name="Polansky O."/>
            <person name="Karasova D."/>
            <person name="Kubasova T."/>
            <person name="Cizek A."/>
            <person name="Rychlik I."/>
        </authorList>
    </citation>
    <scope>NUCLEOTIDE SEQUENCE [LARGE SCALE GENOMIC DNA]</scope>
    <source>
        <strain evidence="10">An144</strain>
    </source>
</reference>
<proteinExistence type="predicted"/>
<keyword evidence="4 7" id="KW-0812">Transmembrane</keyword>
<feature type="transmembrane region" description="Helical" evidence="7">
    <location>
        <begin position="290"/>
        <end position="317"/>
    </location>
</feature>
<feature type="transmembrane region" description="Helical" evidence="7">
    <location>
        <begin position="162"/>
        <end position="184"/>
    </location>
</feature>
<dbReference type="AlphaFoldDB" id="A0A1Y4R006"/>
<dbReference type="GO" id="GO:0022857">
    <property type="term" value="F:transmembrane transporter activity"/>
    <property type="evidence" value="ECO:0007669"/>
    <property type="project" value="InterPro"/>
</dbReference>
<name>A0A1Y4R006_9ENTE</name>
<feature type="transmembrane region" description="Helical" evidence="7">
    <location>
        <begin position="196"/>
        <end position="217"/>
    </location>
</feature>
<keyword evidence="3" id="KW-1003">Cell membrane</keyword>
<organism evidence="9 10">
    <name type="scientific">Enterococcus cecorum</name>
    <dbReference type="NCBI Taxonomy" id="44008"/>
    <lineage>
        <taxon>Bacteria</taxon>
        <taxon>Bacillati</taxon>
        <taxon>Bacillota</taxon>
        <taxon>Bacilli</taxon>
        <taxon>Lactobacillales</taxon>
        <taxon>Enterococcaceae</taxon>
        <taxon>Enterococcus</taxon>
    </lineage>
</organism>
<feature type="transmembrane region" description="Helical" evidence="7">
    <location>
        <begin position="329"/>
        <end position="347"/>
    </location>
</feature>
<evidence type="ECO:0000256" key="2">
    <source>
        <dbReference type="ARBA" id="ARBA00022448"/>
    </source>
</evidence>
<feature type="transmembrane region" description="Helical" evidence="7">
    <location>
        <begin position="463"/>
        <end position="483"/>
    </location>
</feature>
<evidence type="ECO:0000313" key="10">
    <source>
        <dbReference type="Proteomes" id="UP000196074"/>
    </source>
</evidence>
<dbReference type="SUPFAM" id="SSF103473">
    <property type="entry name" value="MFS general substrate transporter"/>
    <property type="match status" value="1"/>
</dbReference>
<feature type="transmembrane region" description="Helical" evidence="7">
    <location>
        <begin position="396"/>
        <end position="416"/>
    </location>
</feature>
<dbReference type="RefSeq" id="WP_087214228.1">
    <property type="nucleotide sequence ID" value="NZ_NFLC01000006.1"/>
</dbReference>
<dbReference type="PROSITE" id="PS50850">
    <property type="entry name" value="MFS"/>
    <property type="match status" value="1"/>
</dbReference>
<comment type="caution">
    <text evidence="9">The sequence shown here is derived from an EMBL/GenBank/DDBJ whole genome shotgun (WGS) entry which is preliminary data.</text>
</comment>
<feature type="transmembrane region" description="Helical" evidence="7">
    <location>
        <begin position="45"/>
        <end position="64"/>
    </location>
</feature>
<evidence type="ECO:0000256" key="4">
    <source>
        <dbReference type="ARBA" id="ARBA00022692"/>
    </source>
</evidence>
<accession>A0A1Y4R006</accession>
<evidence type="ECO:0000256" key="3">
    <source>
        <dbReference type="ARBA" id="ARBA00022475"/>
    </source>
</evidence>
<dbReference type="Pfam" id="PF07690">
    <property type="entry name" value="MFS_1"/>
    <property type="match status" value="1"/>
</dbReference>
<dbReference type="Gene3D" id="1.20.1720.10">
    <property type="entry name" value="Multidrug resistance protein D"/>
    <property type="match status" value="1"/>
</dbReference>
<dbReference type="PANTHER" id="PTHR23501:SF191">
    <property type="entry name" value="VACUOLAR BASIC AMINO ACID TRANSPORTER 4"/>
    <property type="match status" value="1"/>
</dbReference>
<keyword evidence="6 7" id="KW-0472">Membrane</keyword>
<dbReference type="CDD" id="cd17502">
    <property type="entry name" value="MFS_Azr1_MDR_like"/>
    <property type="match status" value="1"/>
</dbReference>
<dbReference type="InterPro" id="IPR036259">
    <property type="entry name" value="MFS_trans_sf"/>
</dbReference>
<evidence type="ECO:0000313" key="9">
    <source>
        <dbReference type="EMBL" id="OUQ10916.1"/>
    </source>
</evidence>
<dbReference type="Proteomes" id="UP000196074">
    <property type="component" value="Unassembled WGS sequence"/>
</dbReference>
<feature type="transmembrane region" description="Helical" evidence="7">
    <location>
        <begin position="101"/>
        <end position="123"/>
    </location>
</feature>
<feature type="transmembrane region" description="Helical" evidence="7">
    <location>
        <begin position="76"/>
        <end position="95"/>
    </location>
</feature>
<keyword evidence="5 7" id="KW-1133">Transmembrane helix</keyword>
<dbReference type="Gene3D" id="1.20.1250.20">
    <property type="entry name" value="MFS general substrate transporter like domains"/>
    <property type="match status" value="1"/>
</dbReference>
<feature type="transmembrane region" description="Helical" evidence="7">
    <location>
        <begin position="223"/>
        <end position="244"/>
    </location>
</feature>
<evidence type="ECO:0000256" key="7">
    <source>
        <dbReference type="SAM" id="Phobius"/>
    </source>
</evidence>